<proteinExistence type="predicted"/>
<evidence type="ECO:0000313" key="3">
    <source>
        <dbReference type="Proteomes" id="UP001198565"/>
    </source>
</evidence>
<protein>
    <submittedName>
        <fullName evidence="2">FAD-dependent oxidoreductase</fullName>
    </submittedName>
</protein>
<sequence>MGAGLAGLSAAHHLINAGVTVTVVEAASRVGGRMVTDTVEGFRLDRGSQLLCTSYPELGRTPGLSALRLLPLTPSGPAPAGARRGHRGVDPRAVWDRARLGAALGRLASTPTGRLLARPETTTATALATRSFPPRAVDSLLRPLLASLLHDPGLGSSSLCADLVLRGYAKGRIAVPAGGAGVLPELLAAALPPGTVRLGVRATSVAANTVGTDRGGPIPCRAAVVATGARDACALLPGLRLPAFHPVTVLHHEAPEPPLRESLLVLGGDRGERAHALPAGGRGGPVAHTMVASAVDPSRAPADRTLVTSTVLGPLTDQLEPRVRAHLAELYGTDTSRWRLLAAHHDPDAVPAMPPPHDVRRRVRVLWGLYVCGDHRDTSTAQGAMFSGRRAAHHVMRDFGIRPGYGDTARELPAVA</sequence>
<organism evidence="2 3">
    <name type="scientific">Streptantibioticus parmotrematis</name>
    <dbReference type="NCBI Taxonomy" id="2873249"/>
    <lineage>
        <taxon>Bacteria</taxon>
        <taxon>Bacillati</taxon>
        <taxon>Actinomycetota</taxon>
        <taxon>Actinomycetes</taxon>
        <taxon>Kitasatosporales</taxon>
        <taxon>Streptomycetaceae</taxon>
        <taxon>Streptantibioticus</taxon>
    </lineage>
</organism>
<dbReference type="Proteomes" id="UP001198565">
    <property type="component" value="Unassembled WGS sequence"/>
</dbReference>
<evidence type="ECO:0000313" key="2">
    <source>
        <dbReference type="EMBL" id="MBY8886276.1"/>
    </source>
</evidence>
<keyword evidence="3" id="KW-1185">Reference proteome</keyword>
<gene>
    <name evidence="2" type="ORF">K7472_15590</name>
</gene>
<accession>A0ABS7QU90</accession>
<name>A0ABS7QU90_9ACTN</name>
<feature type="domain" description="Amine oxidase" evidence="1">
    <location>
        <begin position="5"/>
        <end position="395"/>
    </location>
</feature>
<dbReference type="PANTHER" id="PTHR42841">
    <property type="entry name" value="AMINE OXIDASE"/>
    <property type="match status" value="1"/>
</dbReference>
<dbReference type="Pfam" id="PF01593">
    <property type="entry name" value="Amino_oxidase"/>
    <property type="match status" value="1"/>
</dbReference>
<dbReference type="SUPFAM" id="SSF51905">
    <property type="entry name" value="FAD/NAD(P)-binding domain"/>
    <property type="match status" value="1"/>
</dbReference>
<dbReference type="Gene3D" id="3.50.50.60">
    <property type="entry name" value="FAD/NAD(P)-binding domain"/>
    <property type="match status" value="1"/>
</dbReference>
<reference evidence="2 3" key="1">
    <citation type="submission" date="2021-08" db="EMBL/GenBank/DDBJ databases">
        <title>Streptomyces sp. PTM05 isolated from lichen.</title>
        <authorList>
            <person name="Somphong A."/>
            <person name="Phongsopitanun W."/>
            <person name="Tanasupawat S."/>
        </authorList>
    </citation>
    <scope>NUCLEOTIDE SEQUENCE [LARGE SCALE GENOMIC DNA]</scope>
    <source>
        <strain evidence="2 3">Ptm05</strain>
    </source>
</reference>
<dbReference type="InterPro" id="IPR036188">
    <property type="entry name" value="FAD/NAD-bd_sf"/>
</dbReference>
<dbReference type="InterPro" id="IPR002937">
    <property type="entry name" value="Amino_oxidase"/>
</dbReference>
<dbReference type="EMBL" id="JAINVZ010000009">
    <property type="protein sequence ID" value="MBY8886276.1"/>
    <property type="molecule type" value="Genomic_DNA"/>
</dbReference>
<evidence type="ECO:0000259" key="1">
    <source>
        <dbReference type="Pfam" id="PF01593"/>
    </source>
</evidence>
<comment type="caution">
    <text evidence="2">The sequence shown here is derived from an EMBL/GenBank/DDBJ whole genome shotgun (WGS) entry which is preliminary data.</text>
</comment>